<reference evidence="2" key="1">
    <citation type="submission" date="2019-02" db="EMBL/GenBank/DDBJ databases">
        <authorList>
            <person name="Gruber-Vodicka R. H."/>
            <person name="Seah K. B. B."/>
        </authorList>
    </citation>
    <scope>NUCLEOTIDE SEQUENCE</scope>
    <source>
        <strain evidence="1">BECK_BZ163</strain>
        <strain evidence="3">BECK_BZ164</strain>
        <strain evidence="2">BECK_BZ165</strain>
    </source>
</reference>
<dbReference type="EMBL" id="CAADFL010000096">
    <property type="protein sequence ID" value="VFK09130.1"/>
    <property type="molecule type" value="Genomic_DNA"/>
</dbReference>
<proteinExistence type="predicted"/>
<accession>A0A450SGG6</accession>
<evidence type="ECO:0000313" key="1">
    <source>
        <dbReference type="EMBL" id="VFJ46003.1"/>
    </source>
</evidence>
<organism evidence="2">
    <name type="scientific">Candidatus Kentrum sp. FM</name>
    <dbReference type="NCBI Taxonomy" id="2126340"/>
    <lineage>
        <taxon>Bacteria</taxon>
        <taxon>Pseudomonadati</taxon>
        <taxon>Pseudomonadota</taxon>
        <taxon>Gammaproteobacteria</taxon>
        <taxon>Candidatus Kentrum</taxon>
    </lineage>
</organism>
<gene>
    <name evidence="1" type="ORF">BECKFM1743A_GA0114220_1003112</name>
    <name evidence="3" type="ORF">BECKFM1743B_GA0114221_100965</name>
    <name evidence="2" type="ORF">BECKFM1743C_GA0114222_101065</name>
</gene>
<evidence type="ECO:0000313" key="3">
    <source>
        <dbReference type="EMBL" id="VFK09130.1"/>
    </source>
</evidence>
<name>A0A450SGG6_9GAMM</name>
<evidence type="ECO:0000313" key="2">
    <source>
        <dbReference type="EMBL" id="VFJ52139.1"/>
    </source>
</evidence>
<protein>
    <submittedName>
        <fullName evidence="2">Uncharacterized protein</fullName>
    </submittedName>
</protein>
<dbReference type="EMBL" id="CAADEZ010000031">
    <property type="protein sequence ID" value="VFJ46003.1"/>
    <property type="molecule type" value="Genomic_DNA"/>
</dbReference>
<sequence>MTDGGGVDDSGGNREGKRNLRIGGGYLESFGYDTTLLEDEVKNPQGLVTATHCGKKKHRFSLSDVIGTSSAAPQEILLGFEWDDLGFPEFKHWPVSDRKTPQATVEYSHGDGGHIDNLGIMPLLARQVDKILVFVNTARRFSPYPGANGSQPTPGDLHSPIYDDVLSDDLIALFRLHDNFPFNVVFKEGDEKLSELYSAFTVARSSGAPLVHCDTYPILDNHRYNITAVSASGTPKDKYTPNICWVYLDLASQWHGQLTGLPRNVVGDIVQGKGDFEEFPHYKTFLQNGVRVIDLSLEQVNALSNLTSWSVIQSADRIRDGLDLGGRFPLPRPWQTIWVRPSPLSLPGKVASIRCSRHFPVVYSWRRSPKCCTLLMTCSNYPCRSIR</sequence>
<dbReference type="EMBL" id="CAADFA010000106">
    <property type="protein sequence ID" value="VFJ52139.1"/>
    <property type="molecule type" value="Genomic_DNA"/>
</dbReference>
<dbReference type="AlphaFoldDB" id="A0A450SGG6"/>